<dbReference type="STRING" id="268407.PWYN_21430"/>
<dbReference type="InterPro" id="IPR038418">
    <property type="entry name" value="6-PTP_synth/QueD_sf"/>
</dbReference>
<evidence type="ECO:0000256" key="11">
    <source>
        <dbReference type="PIRSR" id="PIRSR006113-2"/>
    </source>
</evidence>
<dbReference type="PANTHER" id="PTHR12589:SF7">
    <property type="entry name" value="6-PYRUVOYL TETRAHYDROBIOPTERIN SYNTHASE"/>
    <property type="match status" value="1"/>
</dbReference>
<evidence type="ECO:0000256" key="4">
    <source>
        <dbReference type="ARBA" id="ARBA00018141"/>
    </source>
</evidence>
<keyword evidence="13" id="KW-1185">Reference proteome</keyword>
<dbReference type="RefSeq" id="WP_036655787.1">
    <property type="nucleotide sequence ID" value="NZ_JQCR01000003.1"/>
</dbReference>
<dbReference type="InterPro" id="IPR007115">
    <property type="entry name" value="6-PTP_synth/QueD"/>
</dbReference>
<dbReference type="Proteomes" id="UP000029734">
    <property type="component" value="Unassembled WGS sequence"/>
</dbReference>
<comment type="pathway">
    <text evidence="1">Purine metabolism; 7-cyano-7-deazaguanine biosynthesis.</text>
</comment>
<comment type="similarity">
    <text evidence="2">Belongs to the PTPS family. QueD subfamily.</text>
</comment>
<feature type="active site" description="Proton acceptor" evidence="10">
    <location>
        <position position="26"/>
    </location>
</feature>
<keyword evidence="6 11" id="KW-0862">Zinc</keyword>
<dbReference type="PANTHER" id="PTHR12589">
    <property type="entry name" value="PYRUVOYL TETRAHYDROBIOPTERIN SYNTHASE"/>
    <property type="match status" value="1"/>
</dbReference>
<evidence type="ECO:0000256" key="10">
    <source>
        <dbReference type="PIRSR" id="PIRSR006113-1"/>
    </source>
</evidence>
<evidence type="ECO:0000256" key="3">
    <source>
        <dbReference type="ARBA" id="ARBA00012982"/>
    </source>
</evidence>
<reference evidence="12 13" key="1">
    <citation type="submission" date="2014-08" db="EMBL/GenBank/DDBJ databases">
        <authorList>
            <person name="den Bakker H.C."/>
        </authorList>
    </citation>
    <scope>NUCLEOTIDE SEQUENCE [LARGE SCALE GENOMIC DNA]</scope>
    <source>
        <strain evidence="12 13">DSM 18334</strain>
    </source>
</reference>
<dbReference type="EC" id="4.1.2.50" evidence="3"/>
<comment type="cofactor">
    <cofactor evidence="11">
        <name>Zn(2+)</name>
        <dbReference type="ChEBI" id="CHEBI:29105"/>
    </cofactor>
    <text evidence="11">Binds 1 zinc ion per subunit.</text>
</comment>
<dbReference type="PIRSF" id="PIRSF006113">
    <property type="entry name" value="PTP_synth"/>
    <property type="match status" value="1"/>
</dbReference>
<dbReference type="Pfam" id="PF01242">
    <property type="entry name" value="PTPS"/>
    <property type="match status" value="1"/>
</dbReference>
<evidence type="ECO:0000256" key="7">
    <source>
        <dbReference type="ARBA" id="ARBA00023239"/>
    </source>
</evidence>
<dbReference type="SUPFAM" id="SSF55620">
    <property type="entry name" value="Tetrahydrobiopterin biosynthesis enzymes-like"/>
    <property type="match status" value="1"/>
</dbReference>
<feature type="binding site" evidence="11">
    <location>
        <position position="30"/>
    </location>
    <ligand>
        <name>Zn(2+)</name>
        <dbReference type="ChEBI" id="CHEBI:29105"/>
    </ligand>
</feature>
<name>A0A098M578_9BACL</name>
<proteinExistence type="inferred from homology"/>
<reference evidence="12 13" key="2">
    <citation type="submission" date="2014-10" db="EMBL/GenBank/DDBJ databases">
        <title>Comparative genomics of the Paenibacillus odorifer group.</title>
        <authorList>
            <person name="Tsai Y.-C."/>
            <person name="Martin N."/>
            <person name="Korlach J."/>
            <person name="Wiedmann M."/>
        </authorList>
    </citation>
    <scope>NUCLEOTIDE SEQUENCE [LARGE SCALE GENOMIC DNA]</scope>
    <source>
        <strain evidence="12 13">DSM 18334</strain>
    </source>
</reference>
<feature type="binding site" evidence="11">
    <location>
        <position position="17"/>
    </location>
    <ligand>
        <name>Zn(2+)</name>
        <dbReference type="ChEBI" id="CHEBI:29105"/>
    </ligand>
</feature>
<dbReference type="GO" id="GO:0046872">
    <property type="term" value="F:metal ion binding"/>
    <property type="evidence" value="ECO:0007669"/>
    <property type="project" value="UniProtKB-KW"/>
</dbReference>
<evidence type="ECO:0000256" key="6">
    <source>
        <dbReference type="ARBA" id="ARBA00022833"/>
    </source>
</evidence>
<dbReference type="OrthoDB" id="9804698at2"/>
<evidence type="ECO:0000256" key="8">
    <source>
        <dbReference type="ARBA" id="ARBA00031449"/>
    </source>
</evidence>
<evidence type="ECO:0000313" key="13">
    <source>
        <dbReference type="Proteomes" id="UP000029734"/>
    </source>
</evidence>
<evidence type="ECO:0000256" key="9">
    <source>
        <dbReference type="ARBA" id="ARBA00048807"/>
    </source>
</evidence>
<accession>A0A098M578</accession>
<protein>
    <recommendedName>
        <fullName evidence="4">6-carboxy-5,6,7,8-tetrahydropterin synthase</fullName>
        <ecNumber evidence="3">4.1.2.50</ecNumber>
    </recommendedName>
    <alternativeName>
        <fullName evidence="8">Queuosine biosynthesis protein QueD</fullName>
    </alternativeName>
</protein>
<comment type="catalytic activity">
    <reaction evidence="9">
        <text>7,8-dihydroneopterin 3'-triphosphate + H2O = 6-carboxy-5,6,7,8-tetrahydropterin + triphosphate + acetaldehyde + 2 H(+)</text>
        <dbReference type="Rhea" id="RHEA:27966"/>
        <dbReference type="ChEBI" id="CHEBI:15343"/>
        <dbReference type="ChEBI" id="CHEBI:15377"/>
        <dbReference type="ChEBI" id="CHEBI:15378"/>
        <dbReference type="ChEBI" id="CHEBI:18036"/>
        <dbReference type="ChEBI" id="CHEBI:58462"/>
        <dbReference type="ChEBI" id="CHEBI:61032"/>
        <dbReference type="EC" id="4.1.2.50"/>
    </reaction>
</comment>
<dbReference type="UniPathway" id="UPA00391"/>
<feature type="active site" description="Charge relay system" evidence="10">
    <location>
        <position position="131"/>
    </location>
</feature>
<evidence type="ECO:0000256" key="1">
    <source>
        <dbReference type="ARBA" id="ARBA00005061"/>
    </source>
</evidence>
<dbReference type="GO" id="GO:0070497">
    <property type="term" value="F:6-carboxytetrahydropterin synthase activity"/>
    <property type="evidence" value="ECO:0007669"/>
    <property type="project" value="UniProtKB-EC"/>
</dbReference>
<dbReference type="Gene3D" id="3.30.479.10">
    <property type="entry name" value="6-pyruvoyl tetrahydropterin synthase/QueD"/>
    <property type="match status" value="1"/>
</dbReference>
<keyword evidence="7" id="KW-0456">Lyase</keyword>
<dbReference type="AlphaFoldDB" id="A0A098M578"/>
<gene>
    <name evidence="12" type="ORF">PWYN_21430</name>
</gene>
<organism evidence="12 13">
    <name type="scientific">Paenibacillus wynnii</name>
    <dbReference type="NCBI Taxonomy" id="268407"/>
    <lineage>
        <taxon>Bacteria</taxon>
        <taxon>Bacillati</taxon>
        <taxon>Bacillota</taxon>
        <taxon>Bacilli</taxon>
        <taxon>Bacillales</taxon>
        <taxon>Paenibacillaceae</taxon>
        <taxon>Paenibacillus</taxon>
    </lineage>
</organism>
<feature type="binding site" evidence="11">
    <location>
        <position position="32"/>
    </location>
    <ligand>
        <name>Zn(2+)</name>
        <dbReference type="ChEBI" id="CHEBI:29105"/>
    </ligand>
</feature>
<dbReference type="eggNOG" id="COG0720">
    <property type="taxonomic scope" value="Bacteria"/>
</dbReference>
<feature type="active site" description="Charge relay system" evidence="10">
    <location>
        <position position="76"/>
    </location>
</feature>
<evidence type="ECO:0000256" key="5">
    <source>
        <dbReference type="ARBA" id="ARBA00022723"/>
    </source>
</evidence>
<sequence>MLNEVSVCKIFTFDSAHQLVGHKGKCSNLHGHTYKLEVVLKGRPLTTEGHSDEGFVIDFSDMKTLVKEAVVDRLDHSFLAMGNEPVLETLVSTGSKVSHLSFRTTVENMSCYIAYQLKLAGLPLYSVKLWETPTAWAEVLAEDIPDEGPAYRLYGGCDCE</sequence>
<dbReference type="EMBL" id="JQCR01000003">
    <property type="protein sequence ID" value="KGE17201.1"/>
    <property type="molecule type" value="Genomic_DNA"/>
</dbReference>
<evidence type="ECO:0000256" key="2">
    <source>
        <dbReference type="ARBA" id="ARBA00008900"/>
    </source>
</evidence>
<evidence type="ECO:0000313" key="12">
    <source>
        <dbReference type="EMBL" id="KGE17201.1"/>
    </source>
</evidence>
<keyword evidence="5 11" id="KW-0479">Metal-binding</keyword>
<comment type="caution">
    <text evidence="12">The sequence shown here is derived from an EMBL/GenBank/DDBJ whole genome shotgun (WGS) entry which is preliminary data.</text>
</comment>